<dbReference type="SUPFAM" id="SSF50022">
    <property type="entry name" value="ISP domain"/>
    <property type="match status" value="1"/>
</dbReference>
<evidence type="ECO:0000256" key="3">
    <source>
        <dbReference type="ARBA" id="ARBA00023004"/>
    </source>
</evidence>
<comment type="caution">
    <text evidence="6">The sequence shown here is derived from an EMBL/GenBank/DDBJ whole genome shotgun (WGS) entry which is preliminary data.</text>
</comment>
<dbReference type="PROSITE" id="PS51296">
    <property type="entry name" value="RIESKE"/>
    <property type="match status" value="1"/>
</dbReference>
<dbReference type="Gene3D" id="2.102.10.10">
    <property type="entry name" value="Rieske [2Fe-2S] iron-sulphur domain"/>
    <property type="match status" value="1"/>
</dbReference>
<dbReference type="AlphaFoldDB" id="A0A0B1YVT5"/>
<dbReference type="InterPro" id="IPR036922">
    <property type="entry name" value="Rieske_2Fe-2S_sf"/>
</dbReference>
<dbReference type="Proteomes" id="UP000030949">
    <property type="component" value="Unassembled WGS sequence"/>
</dbReference>
<keyword evidence="3" id="KW-0408">Iron</keyword>
<evidence type="ECO:0000256" key="2">
    <source>
        <dbReference type="ARBA" id="ARBA00022723"/>
    </source>
</evidence>
<evidence type="ECO:0000256" key="4">
    <source>
        <dbReference type="ARBA" id="ARBA00023014"/>
    </source>
</evidence>
<name>A0A0B1YVT5_9PSED</name>
<dbReference type="InterPro" id="IPR017941">
    <property type="entry name" value="Rieske_2Fe-2S"/>
</dbReference>
<dbReference type="EMBL" id="JQGJ01000014">
    <property type="protein sequence ID" value="KHK62969.1"/>
    <property type="molecule type" value="Genomic_DNA"/>
</dbReference>
<evidence type="ECO:0000259" key="5">
    <source>
        <dbReference type="PROSITE" id="PS51296"/>
    </source>
</evidence>
<accession>A0A0B1YVT5</accession>
<sequence length="108" mass="12206">MKAISLNLAHVHYVAVDEKTYFLKRHSHSTQLLPTECPHRGGPLHMGDVTQDGQSVICPWHDNAYKLCNLEKKSLPTVRVRNVISTVVGENNRCVPLLKLSRHVELSQ</sequence>
<dbReference type="OrthoDB" id="9800167at2"/>
<gene>
    <name evidence="6" type="ORF">JZ00_20960</name>
</gene>
<dbReference type="RefSeq" id="WP_039593154.1">
    <property type="nucleotide sequence ID" value="NZ_CP142104.1"/>
</dbReference>
<protein>
    <recommendedName>
        <fullName evidence="5">Rieske domain-containing protein</fullName>
    </recommendedName>
</protein>
<keyword evidence="4" id="KW-0411">Iron-sulfur</keyword>
<reference evidence="7" key="1">
    <citation type="submission" date="2015-03" db="EMBL/GenBank/DDBJ databases">
        <title>Pseudomonas frederiksbergensis hydrocarbon degrader.</title>
        <authorList>
            <person name="Brown L.M."/>
            <person name="Ruiz O.N."/>
            <person name="Mueller S."/>
            <person name="Gunasekera T.S."/>
        </authorList>
    </citation>
    <scope>NUCLEOTIDE SEQUENCE [LARGE SCALE GENOMIC DNA]</scope>
    <source>
        <strain evidence="7">SI8</strain>
    </source>
</reference>
<keyword evidence="2" id="KW-0479">Metal-binding</keyword>
<keyword evidence="1" id="KW-0001">2Fe-2S</keyword>
<evidence type="ECO:0000256" key="1">
    <source>
        <dbReference type="ARBA" id="ARBA00022714"/>
    </source>
</evidence>
<feature type="domain" description="Rieske" evidence="5">
    <location>
        <begin position="37"/>
        <end position="89"/>
    </location>
</feature>
<organism evidence="6 7">
    <name type="scientific">Pseudomonas frederiksbergensis</name>
    <dbReference type="NCBI Taxonomy" id="104087"/>
    <lineage>
        <taxon>Bacteria</taxon>
        <taxon>Pseudomonadati</taxon>
        <taxon>Pseudomonadota</taxon>
        <taxon>Gammaproteobacteria</taxon>
        <taxon>Pseudomonadales</taxon>
        <taxon>Pseudomonadaceae</taxon>
        <taxon>Pseudomonas</taxon>
    </lineage>
</organism>
<dbReference type="GO" id="GO:0046872">
    <property type="term" value="F:metal ion binding"/>
    <property type="evidence" value="ECO:0007669"/>
    <property type="project" value="UniProtKB-KW"/>
</dbReference>
<evidence type="ECO:0000313" key="6">
    <source>
        <dbReference type="EMBL" id="KHK62969.1"/>
    </source>
</evidence>
<evidence type="ECO:0000313" key="7">
    <source>
        <dbReference type="Proteomes" id="UP000030949"/>
    </source>
</evidence>
<dbReference type="GO" id="GO:0051537">
    <property type="term" value="F:2 iron, 2 sulfur cluster binding"/>
    <property type="evidence" value="ECO:0007669"/>
    <property type="project" value="UniProtKB-KW"/>
</dbReference>
<dbReference type="Pfam" id="PF00355">
    <property type="entry name" value="Rieske"/>
    <property type="match status" value="1"/>
</dbReference>
<proteinExistence type="predicted"/>